<evidence type="ECO:0000313" key="1">
    <source>
        <dbReference type="EMBL" id="KCW63092.1"/>
    </source>
</evidence>
<gene>
    <name evidence="1" type="ORF">EUGRSUZ_G00697</name>
</gene>
<dbReference type="AlphaFoldDB" id="A0A059BA38"/>
<organism evidence="1">
    <name type="scientific">Eucalyptus grandis</name>
    <name type="common">Flooded gum</name>
    <dbReference type="NCBI Taxonomy" id="71139"/>
    <lineage>
        <taxon>Eukaryota</taxon>
        <taxon>Viridiplantae</taxon>
        <taxon>Streptophyta</taxon>
        <taxon>Embryophyta</taxon>
        <taxon>Tracheophyta</taxon>
        <taxon>Spermatophyta</taxon>
        <taxon>Magnoliopsida</taxon>
        <taxon>eudicotyledons</taxon>
        <taxon>Gunneridae</taxon>
        <taxon>Pentapetalae</taxon>
        <taxon>rosids</taxon>
        <taxon>malvids</taxon>
        <taxon>Myrtales</taxon>
        <taxon>Myrtaceae</taxon>
        <taxon>Myrtoideae</taxon>
        <taxon>Eucalypteae</taxon>
        <taxon>Eucalyptus</taxon>
    </lineage>
</organism>
<reference evidence="1" key="1">
    <citation type="submission" date="2013-07" db="EMBL/GenBank/DDBJ databases">
        <title>The genome of Eucalyptus grandis.</title>
        <authorList>
            <person name="Schmutz J."/>
            <person name="Hayes R."/>
            <person name="Myburg A."/>
            <person name="Tuskan G."/>
            <person name="Grattapaglia D."/>
            <person name="Rokhsar D.S."/>
        </authorList>
    </citation>
    <scope>NUCLEOTIDE SEQUENCE</scope>
    <source>
        <tissue evidence="1">Leaf extractions</tissue>
    </source>
</reference>
<dbReference type="InParanoid" id="A0A059BA38"/>
<dbReference type="Gramene" id="KCW63092">
    <property type="protein sequence ID" value="KCW63092"/>
    <property type="gene ID" value="EUGRSUZ_G00697"/>
</dbReference>
<dbReference type="EMBL" id="KK198759">
    <property type="protein sequence ID" value="KCW63092.1"/>
    <property type="molecule type" value="Genomic_DNA"/>
</dbReference>
<accession>A0A059BA38</accession>
<name>A0A059BA38_EUCGR</name>
<proteinExistence type="predicted"/>
<sequence>MTYPKLFIMLQVKSCCQHVAVLYGKRNITLSLYRMMKHCFIRKTKTNNMHNYIGNELYSGVFVLNPKSPFRNLATRE</sequence>
<protein>
    <submittedName>
        <fullName evidence="1">Uncharacterized protein</fullName>
    </submittedName>
</protein>